<evidence type="ECO:0000313" key="13">
    <source>
        <dbReference type="EMBL" id="MFC6632224.1"/>
    </source>
</evidence>
<evidence type="ECO:0000313" key="14">
    <source>
        <dbReference type="Proteomes" id="UP001596425"/>
    </source>
</evidence>
<dbReference type="InterPro" id="IPR011006">
    <property type="entry name" value="CheY-like_superfamily"/>
</dbReference>
<dbReference type="CDD" id="cd00383">
    <property type="entry name" value="trans_reg_C"/>
    <property type="match status" value="1"/>
</dbReference>
<dbReference type="InterPro" id="IPR036388">
    <property type="entry name" value="WH-like_DNA-bd_sf"/>
</dbReference>
<dbReference type="Gene3D" id="3.40.50.2300">
    <property type="match status" value="1"/>
</dbReference>
<dbReference type="InterPro" id="IPR016032">
    <property type="entry name" value="Sig_transdc_resp-reg_C-effctor"/>
</dbReference>
<comment type="subcellular location">
    <subcellularLocation>
        <location evidence="1">Cytoplasm</location>
    </subcellularLocation>
</comment>
<keyword evidence="14" id="KW-1185">Reference proteome</keyword>
<evidence type="ECO:0000256" key="3">
    <source>
        <dbReference type="ARBA" id="ARBA00022553"/>
    </source>
</evidence>
<dbReference type="EMBL" id="JBHSVR010000001">
    <property type="protein sequence ID" value="MFC6632224.1"/>
    <property type="molecule type" value="Genomic_DNA"/>
</dbReference>
<dbReference type="Pfam" id="PF00072">
    <property type="entry name" value="Response_reg"/>
    <property type="match status" value="1"/>
</dbReference>
<evidence type="ECO:0000256" key="10">
    <source>
        <dbReference type="SAM" id="MobiDB-lite"/>
    </source>
</evidence>
<feature type="domain" description="OmpR/PhoB-type" evidence="12">
    <location>
        <begin position="137"/>
        <end position="236"/>
    </location>
</feature>
<keyword evidence="7" id="KW-0804">Transcription</keyword>
<evidence type="ECO:0000256" key="5">
    <source>
        <dbReference type="ARBA" id="ARBA00023015"/>
    </source>
</evidence>
<protein>
    <submittedName>
        <fullName evidence="13">Response regulator</fullName>
    </submittedName>
</protein>
<keyword evidence="6 9" id="KW-0238">DNA-binding</keyword>
<evidence type="ECO:0000256" key="9">
    <source>
        <dbReference type="PROSITE-ProRule" id="PRU01091"/>
    </source>
</evidence>
<comment type="caution">
    <text evidence="13">The sequence shown here is derived from an EMBL/GenBank/DDBJ whole genome shotgun (WGS) entry which is preliminary data.</text>
</comment>
<dbReference type="SMART" id="SM00862">
    <property type="entry name" value="Trans_reg_C"/>
    <property type="match status" value="1"/>
</dbReference>
<feature type="DNA-binding region" description="OmpR/PhoB-type" evidence="9">
    <location>
        <begin position="137"/>
        <end position="236"/>
    </location>
</feature>
<evidence type="ECO:0000256" key="4">
    <source>
        <dbReference type="ARBA" id="ARBA00023012"/>
    </source>
</evidence>
<dbReference type="Proteomes" id="UP001596425">
    <property type="component" value="Unassembled WGS sequence"/>
</dbReference>
<sequence>MSRILLVDDDTELTDLLQEFLTGEGFEVTVANDGGRGLELAQSQNFDALVLDVMLPVHNGFDLLRKLREEAGPVSRSLPVLMLTAKGDTVDRIVGLEMGADDYLPKPCNPRELAARLRAVLRRGRPESGEADDGSSRGALASGPLRLLPSEHQGYWEEQLLSLTGAEFAVLKVLVQHAGEVVSKEVLTETALGRKLMPYDRSIDVHVSNIRKKLAEQGASRDLIINIRGAGYMLTQSKGD</sequence>
<evidence type="ECO:0000259" key="12">
    <source>
        <dbReference type="PROSITE" id="PS51755"/>
    </source>
</evidence>
<feature type="modified residue" description="4-aspartylphosphate" evidence="8">
    <location>
        <position position="52"/>
    </location>
</feature>
<dbReference type="InterPro" id="IPR058124">
    <property type="entry name" value="CpxR-like_REC"/>
</dbReference>
<feature type="domain" description="Response regulatory" evidence="11">
    <location>
        <begin position="3"/>
        <end position="121"/>
    </location>
</feature>
<gene>
    <name evidence="13" type="ORF">ACFQBM_02970</name>
</gene>
<dbReference type="InterPro" id="IPR001867">
    <property type="entry name" value="OmpR/PhoB-type_DNA-bd"/>
</dbReference>
<keyword evidence="4" id="KW-0902">Two-component regulatory system</keyword>
<evidence type="ECO:0000259" key="11">
    <source>
        <dbReference type="PROSITE" id="PS50110"/>
    </source>
</evidence>
<evidence type="ECO:0000256" key="6">
    <source>
        <dbReference type="ARBA" id="ARBA00023125"/>
    </source>
</evidence>
<dbReference type="PANTHER" id="PTHR48111">
    <property type="entry name" value="REGULATOR OF RPOS"/>
    <property type="match status" value="1"/>
</dbReference>
<dbReference type="SMART" id="SM00448">
    <property type="entry name" value="REC"/>
    <property type="match status" value="1"/>
</dbReference>
<dbReference type="SUPFAM" id="SSF52172">
    <property type="entry name" value="CheY-like"/>
    <property type="match status" value="1"/>
</dbReference>
<keyword evidence="5" id="KW-0805">Transcription regulation</keyword>
<dbReference type="InterPro" id="IPR001789">
    <property type="entry name" value="Sig_transdc_resp-reg_receiver"/>
</dbReference>
<dbReference type="Pfam" id="PF00486">
    <property type="entry name" value="Trans_reg_C"/>
    <property type="match status" value="1"/>
</dbReference>
<evidence type="ECO:0000256" key="1">
    <source>
        <dbReference type="ARBA" id="ARBA00004496"/>
    </source>
</evidence>
<dbReference type="InterPro" id="IPR039420">
    <property type="entry name" value="WalR-like"/>
</dbReference>
<dbReference type="Gene3D" id="6.10.250.690">
    <property type="match status" value="1"/>
</dbReference>
<proteinExistence type="predicted"/>
<evidence type="ECO:0000256" key="8">
    <source>
        <dbReference type="PROSITE-ProRule" id="PRU00169"/>
    </source>
</evidence>
<keyword evidence="3 8" id="KW-0597">Phosphoprotein</keyword>
<organism evidence="13 14">
    <name type="scientific">Microbulbifer taiwanensis</name>
    <dbReference type="NCBI Taxonomy" id="986746"/>
    <lineage>
        <taxon>Bacteria</taxon>
        <taxon>Pseudomonadati</taxon>
        <taxon>Pseudomonadota</taxon>
        <taxon>Gammaproteobacteria</taxon>
        <taxon>Cellvibrionales</taxon>
        <taxon>Microbulbiferaceae</taxon>
        <taxon>Microbulbifer</taxon>
    </lineage>
</organism>
<dbReference type="PANTHER" id="PTHR48111:SF39">
    <property type="entry name" value="TRANSCRIPTIONAL REGULATORY PROTEIN CPXR"/>
    <property type="match status" value="1"/>
</dbReference>
<keyword evidence="2" id="KW-0963">Cytoplasm</keyword>
<evidence type="ECO:0000256" key="7">
    <source>
        <dbReference type="ARBA" id="ARBA00023163"/>
    </source>
</evidence>
<reference evidence="14" key="1">
    <citation type="journal article" date="2019" name="Int. J. Syst. Evol. Microbiol.">
        <title>The Global Catalogue of Microorganisms (GCM) 10K type strain sequencing project: providing services to taxonomists for standard genome sequencing and annotation.</title>
        <authorList>
            <consortium name="The Broad Institute Genomics Platform"/>
            <consortium name="The Broad Institute Genome Sequencing Center for Infectious Disease"/>
            <person name="Wu L."/>
            <person name="Ma J."/>
        </authorList>
    </citation>
    <scope>NUCLEOTIDE SEQUENCE [LARGE SCALE GENOMIC DNA]</scope>
    <source>
        <strain evidence="14">CGMCC 1.13718</strain>
    </source>
</reference>
<dbReference type="PROSITE" id="PS50110">
    <property type="entry name" value="RESPONSE_REGULATORY"/>
    <property type="match status" value="1"/>
</dbReference>
<dbReference type="PROSITE" id="PS51755">
    <property type="entry name" value="OMPR_PHOB"/>
    <property type="match status" value="1"/>
</dbReference>
<accession>A0ABW1YHK7</accession>
<dbReference type="RefSeq" id="WP_193192347.1">
    <property type="nucleotide sequence ID" value="NZ_JACZFR010000028.1"/>
</dbReference>
<dbReference type="Gene3D" id="1.10.10.10">
    <property type="entry name" value="Winged helix-like DNA-binding domain superfamily/Winged helix DNA-binding domain"/>
    <property type="match status" value="1"/>
</dbReference>
<feature type="region of interest" description="Disordered" evidence="10">
    <location>
        <begin position="124"/>
        <end position="143"/>
    </location>
</feature>
<evidence type="ECO:0000256" key="2">
    <source>
        <dbReference type="ARBA" id="ARBA00022490"/>
    </source>
</evidence>
<dbReference type="CDD" id="cd17623">
    <property type="entry name" value="REC_OmpR_CpxR"/>
    <property type="match status" value="1"/>
</dbReference>
<name>A0ABW1YHK7_9GAMM</name>
<dbReference type="SUPFAM" id="SSF46894">
    <property type="entry name" value="C-terminal effector domain of the bipartite response regulators"/>
    <property type="match status" value="1"/>
</dbReference>